<accession>D2VII5</accession>
<protein>
    <recommendedName>
        <fullName evidence="3">Poly A polymerase head domain-containing protein</fullName>
    </recommendedName>
</protein>
<sequence>MSELDTEPVMMPLLTPIGECDFVIEKSKLGMKIINLLADFSESFVYGGFVRDFLVRREKFNDLDLFIKNSNIGDGDDMENNHRDSKILKIRNEFENRLRDCEMEIVSMKNNRETVDYLIKFEGDLLELNVIYEDIENDVPDFDVNNLKFQNGNISQRIPMENCTVNGIVENIMKKQCILLDETLVKDETNYYIRRRIKKMQKKGWLVMNIPNTN</sequence>
<organism evidence="2">
    <name type="scientific">Naegleria gruberi</name>
    <name type="common">Amoeba</name>
    <dbReference type="NCBI Taxonomy" id="5762"/>
    <lineage>
        <taxon>Eukaryota</taxon>
        <taxon>Discoba</taxon>
        <taxon>Heterolobosea</taxon>
        <taxon>Tetramitia</taxon>
        <taxon>Eutetramitia</taxon>
        <taxon>Vahlkampfiidae</taxon>
        <taxon>Naegleria</taxon>
    </lineage>
</organism>
<dbReference type="EMBL" id="GG738874">
    <property type="protein sequence ID" value="EFC43272.1"/>
    <property type="molecule type" value="Genomic_DNA"/>
</dbReference>
<proteinExistence type="predicted"/>
<dbReference type="AlphaFoldDB" id="D2VII5"/>
<reference evidence="1 2" key="1">
    <citation type="journal article" date="2010" name="Cell">
        <title>The genome of Naegleria gruberi illuminates early eukaryotic versatility.</title>
        <authorList>
            <person name="Fritz-Laylin L.K."/>
            <person name="Prochnik S.E."/>
            <person name="Ginger M.L."/>
            <person name="Dacks J.B."/>
            <person name="Carpenter M.L."/>
            <person name="Field M.C."/>
            <person name="Kuo A."/>
            <person name="Paredez A."/>
            <person name="Chapman J."/>
            <person name="Pham J."/>
            <person name="Shu S."/>
            <person name="Neupane R."/>
            <person name="Cipriano M."/>
            <person name="Mancuso J."/>
            <person name="Tu H."/>
            <person name="Salamov A."/>
            <person name="Lindquist E."/>
            <person name="Shapiro H."/>
            <person name="Lucas S."/>
            <person name="Grigoriev I.V."/>
            <person name="Cande W.Z."/>
            <person name="Fulton C."/>
            <person name="Rokhsar D.S."/>
            <person name="Dawson S.C."/>
        </authorList>
    </citation>
    <scope>NUCLEOTIDE SEQUENCE [LARGE SCALE GENOMIC DNA]</scope>
    <source>
        <strain evidence="1 2">NEG-M</strain>
    </source>
</reference>
<gene>
    <name evidence="1" type="ORF">NAEGRDRAFT_80093</name>
</gene>
<evidence type="ECO:0008006" key="3">
    <source>
        <dbReference type="Google" id="ProtNLM"/>
    </source>
</evidence>
<name>D2VII5_NAEGR</name>
<dbReference type="GeneID" id="8861947"/>
<dbReference type="VEuPathDB" id="AmoebaDB:NAEGRDRAFT_80093"/>
<keyword evidence="2" id="KW-1185">Reference proteome</keyword>
<dbReference type="RefSeq" id="XP_002676016.1">
    <property type="nucleotide sequence ID" value="XM_002675970.1"/>
</dbReference>
<evidence type="ECO:0000313" key="1">
    <source>
        <dbReference type="EMBL" id="EFC43272.1"/>
    </source>
</evidence>
<dbReference type="InParanoid" id="D2VII5"/>
<dbReference type="OrthoDB" id="1668230at2759"/>
<dbReference type="Gene3D" id="3.30.460.10">
    <property type="entry name" value="Beta Polymerase, domain 2"/>
    <property type="match status" value="1"/>
</dbReference>
<dbReference type="Proteomes" id="UP000006671">
    <property type="component" value="Unassembled WGS sequence"/>
</dbReference>
<evidence type="ECO:0000313" key="2">
    <source>
        <dbReference type="Proteomes" id="UP000006671"/>
    </source>
</evidence>
<dbReference type="InterPro" id="IPR043519">
    <property type="entry name" value="NT_sf"/>
</dbReference>
<dbReference type="KEGG" id="ngr:NAEGRDRAFT_80093"/>